<dbReference type="InterPro" id="IPR023214">
    <property type="entry name" value="HAD_sf"/>
</dbReference>
<dbReference type="SUPFAM" id="SSF56784">
    <property type="entry name" value="HAD-like"/>
    <property type="match status" value="1"/>
</dbReference>
<comment type="caution">
    <text evidence="10">Lacks conserved residue(s) required for the propagation of feature annotation.</text>
</comment>
<dbReference type="Pfam" id="PF00475">
    <property type="entry name" value="IGPD"/>
    <property type="match status" value="1"/>
</dbReference>
<dbReference type="HAMAP" id="MF_00076">
    <property type="entry name" value="HisB"/>
    <property type="match status" value="1"/>
</dbReference>
<dbReference type="NCBIfam" id="NF002111">
    <property type="entry name" value="PRK00951.2-1"/>
    <property type="match status" value="1"/>
</dbReference>
<evidence type="ECO:0000256" key="7">
    <source>
        <dbReference type="ARBA" id="ARBA00023102"/>
    </source>
</evidence>
<dbReference type="InterPro" id="IPR000807">
    <property type="entry name" value="ImidazoleglycerolP_deHydtase"/>
</dbReference>
<sequence>MKKVLFIDRDGTLVNEAPPTYQLDSIEKITFYPGMFTWMGKIAREMDFELVMVTNQDGLGTDKFPEETFWPYHNLIMRNLENEGIHFSEVLIDKTFPEENASTRKPNTGLLTKYINNPEYDLAGSFVIGDRITDIQLAKNLGCKGIWLNLDENLGAGEISDSLKELEQTIALKTKSWEDIYAYLQLKARRVKHSRYTNETKIDIEINLDGTGICEIETGLGFFDHMLHQLGRHSGIDLKIVTKGDLHIDEHHTIEDTAIALGEAFHLALGNKKGIERYGFLLPMDDCLAQVAIDFGGRPWLVWDASFKREKIGEMPTEMFYHFFKSFSDAAKCNLNIKAEGDNEHHKIEAIFKGLAKAIKMAIKRTPGNEQLPSTKGVL</sequence>
<comment type="subcellular location">
    <subcellularLocation>
        <location evidence="10">Cytoplasm</location>
    </subcellularLocation>
</comment>
<evidence type="ECO:0000256" key="2">
    <source>
        <dbReference type="ARBA" id="ARBA00022490"/>
    </source>
</evidence>
<dbReference type="Gene3D" id="3.40.50.1000">
    <property type="entry name" value="HAD superfamily/HAD-like"/>
    <property type="match status" value="1"/>
</dbReference>
<evidence type="ECO:0000256" key="8">
    <source>
        <dbReference type="ARBA" id="ARBA00023239"/>
    </source>
</evidence>
<dbReference type="Proteomes" id="UP001321305">
    <property type="component" value="Chromosome"/>
</dbReference>
<dbReference type="InterPro" id="IPR006543">
    <property type="entry name" value="Histidinol-phos"/>
</dbReference>
<dbReference type="InterPro" id="IPR020566">
    <property type="entry name" value="His_synth_bifunc_HisB"/>
</dbReference>
<feature type="active site" description="Proton donor" evidence="10">
    <location>
        <position position="10"/>
    </location>
</feature>
<evidence type="ECO:0000256" key="5">
    <source>
        <dbReference type="ARBA" id="ARBA00022801"/>
    </source>
</evidence>
<dbReference type="InterPro" id="IPR020568">
    <property type="entry name" value="Ribosomal_Su5_D2-typ_SF"/>
</dbReference>
<proteinExistence type="inferred from homology"/>
<comment type="catalytic activity">
    <reaction evidence="10">
        <text>L-histidinol phosphate + H2O = L-histidinol + phosphate</text>
        <dbReference type="Rhea" id="RHEA:14465"/>
        <dbReference type="ChEBI" id="CHEBI:15377"/>
        <dbReference type="ChEBI" id="CHEBI:43474"/>
        <dbReference type="ChEBI" id="CHEBI:57699"/>
        <dbReference type="ChEBI" id="CHEBI:57980"/>
        <dbReference type="EC" id="3.1.3.15"/>
    </reaction>
</comment>
<dbReference type="EC" id="4.2.1.19" evidence="10"/>
<evidence type="ECO:0000313" key="12">
    <source>
        <dbReference type="Proteomes" id="UP001321305"/>
    </source>
</evidence>
<gene>
    <name evidence="10 11" type="primary">hisB</name>
    <name evidence="11" type="ORF">PIECOFPK_01580</name>
</gene>
<evidence type="ECO:0000256" key="9">
    <source>
        <dbReference type="ARBA" id="ARBA00023268"/>
    </source>
</evidence>
<dbReference type="InterPro" id="IPR038494">
    <property type="entry name" value="IGPD_sf"/>
</dbReference>
<dbReference type="NCBIfam" id="TIGR01261">
    <property type="entry name" value="hisB_Nterm"/>
    <property type="match status" value="1"/>
</dbReference>
<feature type="region of interest" description="Histidinol-phosphatase" evidence="10">
    <location>
        <begin position="1"/>
        <end position="188"/>
    </location>
</feature>
<dbReference type="EC" id="3.1.3.15" evidence="10"/>
<accession>A0ABZ2EKQ8</accession>
<dbReference type="PANTHER" id="PTHR23133">
    <property type="entry name" value="IMIDAZOLEGLYCEROL-PHOSPHATE DEHYDRATASE HIS7"/>
    <property type="match status" value="1"/>
</dbReference>
<dbReference type="CDD" id="cd07914">
    <property type="entry name" value="IGPD"/>
    <property type="match status" value="1"/>
</dbReference>
<feature type="active site" description="Nucleophile" evidence="10">
    <location>
        <position position="8"/>
    </location>
</feature>
<dbReference type="SUPFAM" id="SSF54211">
    <property type="entry name" value="Ribosomal protein S5 domain 2-like"/>
    <property type="match status" value="2"/>
</dbReference>
<dbReference type="Pfam" id="PF13242">
    <property type="entry name" value="Hydrolase_like"/>
    <property type="match status" value="1"/>
</dbReference>
<keyword evidence="7 10" id="KW-0368">Histidine biosynthesis</keyword>
<comment type="catalytic activity">
    <reaction evidence="10">
        <text>D-erythro-1-(imidazol-4-yl)glycerol 3-phosphate = 3-(imidazol-4-yl)-2-oxopropyl phosphate + H2O</text>
        <dbReference type="Rhea" id="RHEA:11040"/>
        <dbReference type="ChEBI" id="CHEBI:15377"/>
        <dbReference type="ChEBI" id="CHEBI:57766"/>
        <dbReference type="ChEBI" id="CHEBI:58278"/>
        <dbReference type="EC" id="4.2.1.19"/>
    </reaction>
</comment>
<comment type="cofactor">
    <cofactor evidence="10">
        <name>Mg(2+)</name>
        <dbReference type="ChEBI" id="CHEBI:18420"/>
    </cofactor>
</comment>
<keyword evidence="4 10" id="KW-0479">Metal-binding</keyword>
<feature type="binding site" evidence="10">
    <location>
        <position position="10"/>
    </location>
    <ligand>
        <name>Mg(2+)</name>
        <dbReference type="ChEBI" id="CHEBI:18420"/>
    </ligand>
</feature>
<dbReference type="InterPro" id="IPR036412">
    <property type="entry name" value="HAD-like_sf"/>
</dbReference>
<evidence type="ECO:0000256" key="6">
    <source>
        <dbReference type="ARBA" id="ARBA00022842"/>
    </source>
</evidence>
<keyword evidence="12" id="KW-1185">Reference proteome</keyword>
<dbReference type="EMBL" id="CP144143">
    <property type="protein sequence ID" value="WWC83851.1"/>
    <property type="molecule type" value="Genomic_DNA"/>
</dbReference>
<evidence type="ECO:0000256" key="10">
    <source>
        <dbReference type="HAMAP-Rule" id="MF_01022"/>
    </source>
</evidence>
<dbReference type="NCBIfam" id="TIGR01656">
    <property type="entry name" value="Histidinol-ppas"/>
    <property type="match status" value="1"/>
</dbReference>
<comment type="pathway">
    <text evidence="1 10">Amino-acid biosynthesis; L-histidine biosynthesis; L-histidine from 5-phospho-alpha-D-ribose 1-diphosphate: step 6/9.</text>
</comment>
<dbReference type="NCBIfam" id="NF002114">
    <property type="entry name" value="PRK00951.2-4"/>
    <property type="match status" value="1"/>
</dbReference>
<dbReference type="PROSITE" id="PS00955">
    <property type="entry name" value="IGP_DEHYDRATASE_2"/>
    <property type="match status" value="1"/>
</dbReference>
<keyword evidence="6 10" id="KW-0460">Magnesium</keyword>
<feature type="binding site" evidence="10">
    <location>
        <position position="130"/>
    </location>
    <ligand>
        <name>Mg(2+)</name>
        <dbReference type="ChEBI" id="CHEBI:18420"/>
    </ligand>
</feature>
<keyword evidence="8 10" id="KW-0456">Lyase</keyword>
<keyword evidence="3 10" id="KW-0028">Amino-acid biosynthesis</keyword>
<dbReference type="PANTHER" id="PTHR23133:SF2">
    <property type="entry name" value="IMIDAZOLEGLYCEROL-PHOSPHATE DEHYDRATASE"/>
    <property type="match status" value="1"/>
</dbReference>
<dbReference type="RefSeq" id="WP_409965527.1">
    <property type="nucleotide sequence ID" value="NZ_CP144143.1"/>
</dbReference>
<dbReference type="NCBIfam" id="TIGR01662">
    <property type="entry name" value="HAD-SF-IIIA"/>
    <property type="match status" value="1"/>
</dbReference>
<dbReference type="InterPro" id="IPR020565">
    <property type="entry name" value="ImidazoleglycerP_deHydtase_CS"/>
</dbReference>
<evidence type="ECO:0000313" key="11">
    <source>
        <dbReference type="EMBL" id="WWC83851.1"/>
    </source>
</evidence>
<keyword evidence="2 10" id="KW-0963">Cytoplasm</keyword>
<evidence type="ECO:0000256" key="4">
    <source>
        <dbReference type="ARBA" id="ARBA00022723"/>
    </source>
</evidence>
<comment type="similarity">
    <text evidence="10">In the C-terminal section; belongs to the imidazoleglycerol-phosphate dehydratase family.</text>
</comment>
<dbReference type="HAMAP" id="MF_01022">
    <property type="entry name" value="Bifunc_HisB"/>
    <property type="match status" value="1"/>
</dbReference>
<keyword evidence="9 10" id="KW-0511">Multifunctional enzyme</keyword>
<feature type="region of interest" description="Imidazoleglycerol-phosphate dehydratase" evidence="10">
    <location>
        <begin position="189"/>
        <end position="379"/>
    </location>
</feature>
<dbReference type="NCBIfam" id="NF003937">
    <property type="entry name" value="PRK05446.1"/>
    <property type="match status" value="1"/>
</dbReference>
<comment type="pathway">
    <text evidence="10">Amino-acid biosynthesis; L-histidine biosynthesis; L-histidine from 5-phospho-alpha-D-ribose 1-diphosphate: step 8/9.</text>
</comment>
<evidence type="ECO:0000256" key="1">
    <source>
        <dbReference type="ARBA" id="ARBA00005047"/>
    </source>
</evidence>
<feature type="binding site" evidence="10">
    <location>
        <position position="8"/>
    </location>
    <ligand>
        <name>Mg(2+)</name>
        <dbReference type="ChEBI" id="CHEBI:18420"/>
    </ligand>
</feature>
<dbReference type="PROSITE" id="PS00954">
    <property type="entry name" value="IGP_DEHYDRATASE_1"/>
    <property type="match status" value="1"/>
</dbReference>
<keyword evidence="5 10" id="KW-0378">Hydrolase</keyword>
<comment type="similarity">
    <text evidence="10">In the N-terminal section; belongs to the histidinol-phosphatase family.</text>
</comment>
<evidence type="ECO:0000256" key="3">
    <source>
        <dbReference type="ARBA" id="ARBA00022605"/>
    </source>
</evidence>
<organism evidence="11 12">
    <name type="scientific">Mycovorax composti</name>
    <dbReference type="NCBI Taxonomy" id="2962693"/>
    <lineage>
        <taxon>Bacteria</taxon>
        <taxon>Pseudomonadati</taxon>
        <taxon>Bacteroidota</taxon>
        <taxon>Chitinophagia</taxon>
        <taxon>Chitinophagales</taxon>
        <taxon>Chitinophagaceae</taxon>
        <taxon>Mycovorax</taxon>
    </lineage>
</organism>
<protein>
    <recommendedName>
        <fullName evidence="10">Histidine biosynthesis bifunctional protein HisB</fullName>
    </recommendedName>
    <domain>
        <recommendedName>
            <fullName evidence="10">Histidinol-phosphatase</fullName>
            <ecNumber evidence="10">3.1.3.15</ecNumber>
        </recommendedName>
    </domain>
    <domain>
        <recommendedName>
            <fullName evidence="10">Imidazoleglycerol-phosphate dehydratase</fullName>
            <shortName evidence="10">IGPD</shortName>
            <ecNumber evidence="10">4.2.1.19</ecNumber>
        </recommendedName>
    </domain>
</protein>
<dbReference type="InterPro" id="IPR006549">
    <property type="entry name" value="HAD-SF_hydro_IIIA"/>
</dbReference>
<name>A0ABZ2EKQ8_9BACT</name>
<dbReference type="Gene3D" id="3.30.230.40">
    <property type="entry name" value="Imidazole glycerol phosphate dehydratase, domain 1"/>
    <property type="match status" value="2"/>
</dbReference>
<reference evidence="12" key="1">
    <citation type="submission" date="2024-01" db="EMBL/GenBank/DDBJ databases">
        <title>Mycovorax composti gen. nov. sp. nov., a member of the family Chitinophagaceae isolated from button mushroom compost.</title>
        <authorList>
            <person name="Thai M."/>
            <person name="Bell T.L."/>
            <person name="Kertesz M.A."/>
        </authorList>
    </citation>
    <scope>NUCLEOTIDE SEQUENCE [LARGE SCALE GENOMIC DNA]</scope>
    <source>
        <strain evidence="12">C216</strain>
    </source>
</reference>
<dbReference type="InterPro" id="IPR005954">
    <property type="entry name" value="HisB_N"/>
</dbReference>